<dbReference type="Gene3D" id="2.20.110.10">
    <property type="entry name" value="Histone H3 K4-specific methyltransferase SET7/9 N-terminal domain"/>
    <property type="match status" value="2"/>
</dbReference>
<feature type="non-terminal residue" evidence="1">
    <location>
        <position position="1"/>
    </location>
</feature>
<dbReference type="SUPFAM" id="SSF82185">
    <property type="entry name" value="Histone H3 K4-specific methyltransferase SET7/9 N-terminal domain"/>
    <property type="match status" value="1"/>
</dbReference>
<protein>
    <recommendedName>
        <fullName evidence="2">Toxin-antitoxin system YwqK family antitoxin</fullName>
    </recommendedName>
</protein>
<accession>A0A382S0M6</accession>
<name>A0A382S0M6_9ZZZZ</name>
<dbReference type="InterPro" id="IPR011652">
    <property type="entry name" value="MORN_2"/>
</dbReference>
<dbReference type="Pfam" id="PF07661">
    <property type="entry name" value="MORN_2"/>
    <property type="match status" value="3"/>
</dbReference>
<sequence>GKYYLKDKLYSGPVIKQLDVGLMTGQFHKGMRHGLWQTLNKIGEPIMIGHFNMGKKHGKFEQWYDDGEKRHKELIASFDQNRYVDIYREWYPNGRRSIIGFYINGKEQGKYQEWYENGNKALKAKFINGNPEGIYSEWHENGKRALKVRYENGKANGTWTQWYENGKKQMQIEYVNGIPRGRAKFWFPDGSLRGEGIIKSEVQGGGWILEDAGGNRQVFK</sequence>
<gene>
    <name evidence="1" type="ORF">METZ01_LOCUS355305</name>
</gene>
<proteinExistence type="predicted"/>
<reference evidence="1" key="1">
    <citation type="submission" date="2018-05" db="EMBL/GenBank/DDBJ databases">
        <authorList>
            <person name="Lanie J.A."/>
            <person name="Ng W.-L."/>
            <person name="Kazmierczak K.M."/>
            <person name="Andrzejewski T.M."/>
            <person name="Davidsen T.M."/>
            <person name="Wayne K.J."/>
            <person name="Tettelin H."/>
            <person name="Glass J.I."/>
            <person name="Rusch D."/>
            <person name="Podicherti R."/>
            <person name="Tsui H.-C.T."/>
            <person name="Winkler M.E."/>
        </authorList>
    </citation>
    <scope>NUCLEOTIDE SEQUENCE</scope>
</reference>
<organism evidence="1">
    <name type="scientific">marine metagenome</name>
    <dbReference type="NCBI Taxonomy" id="408172"/>
    <lineage>
        <taxon>unclassified sequences</taxon>
        <taxon>metagenomes</taxon>
        <taxon>ecological metagenomes</taxon>
    </lineage>
</organism>
<dbReference type="EMBL" id="UINC01124953">
    <property type="protein sequence ID" value="SVD02451.1"/>
    <property type="molecule type" value="Genomic_DNA"/>
</dbReference>
<evidence type="ECO:0008006" key="2">
    <source>
        <dbReference type="Google" id="ProtNLM"/>
    </source>
</evidence>
<dbReference type="AlphaFoldDB" id="A0A382S0M6"/>
<evidence type="ECO:0000313" key="1">
    <source>
        <dbReference type="EMBL" id="SVD02451.1"/>
    </source>
</evidence>